<name>A0A4Y6PSP1_PERCE</name>
<dbReference type="SUPFAM" id="SSF101898">
    <property type="entry name" value="NHL repeat"/>
    <property type="match status" value="1"/>
</dbReference>
<gene>
    <name evidence="3" type="ORF">FIV42_11025</name>
</gene>
<evidence type="ECO:0008006" key="5">
    <source>
        <dbReference type="Google" id="ProtNLM"/>
    </source>
</evidence>
<dbReference type="OrthoDB" id="5491419at2"/>
<dbReference type="RefSeq" id="WP_141197738.1">
    <property type="nucleotide sequence ID" value="NZ_CP041186.1"/>
</dbReference>
<organism evidence="3 4">
    <name type="scientific">Persicimonas caeni</name>
    <dbReference type="NCBI Taxonomy" id="2292766"/>
    <lineage>
        <taxon>Bacteria</taxon>
        <taxon>Deltaproteobacteria</taxon>
        <taxon>Bradymonadales</taxon>
        <taxon>Bradymonadaceae</taxon>
        <taxon>Persicimonas</taxon>
    </lineage>
</organism>
<evidence type="ECO:0000256" key="2">
    <source>
        <dbReference type="SAM" id="SignalP"/>
    </source>
</evidence>
<keyword evidence="4" id="KW-1185">Reference proteome</keyword>
<evidence type="ECO:0000313" key="3">
    <source>
        <dbReference type="EMBL" id="QDG51253.1"/>
    </source>
</evidence>
<keyword evidence="2" id="KW-0732">Signal</keyword>
<evidence type="ECO:0000313" key="4">
    <source>
        <dbReference type="Proteomes" id="UP000315995"/>
    </source>
</evidence>
<dbReference type="EMBL" id="CP041186">
    <property type="protein sequence ID" value="QDG51253.1"/>
    <property type="molecule type" value="Genomic_DNA"/>
</dbReference>
<dbReference type="Proteomes" id="UP000315995">
    <property type="component" value="Chromosome"/>
</dbReference>
<feature type="chain" id="PRO_5030106365" description="WD40 repeat domain-containing protein" evidence="2">
    <location>
        <begin position="25"/>
        <end position="418"/>
    </location>
</feature>
<feature type="compositionally biased region" description="Gly residues" evidence="1">
    <location>
        <begin position="384"/>
        <end position="393"/>
    </location>
</feature>
<sequence length="418" mass="44562">MTRLLTLCIASLLASMMVSTSASAHGSEPLPTDLSAVGDSQWVMRTNFGLITSEAPERYVCEEAFAGGDDFQVGVLGLHEWLVFTHDAVLYSPDGCDFEIRQQIPRKPAGVAVSPERTRAAYLINVDDAAEQGVWWTDDAGQTVEKVSIDAPLHLTRAAFLSESSLVVSAYSTDDAVRGAAHLLLVDLDEGTHRELVELDGLTYPYVFDVHEQGWVVWLGRDGDQMRVYWGPITNPTAHARAVDSWPSGAVLTDRGLKVWVSGVFEDARGVLVGEQGVDPLWSETLVDHSAMCVAYVDGAHHLCARRDREGHDLSRVGADDSLAAAVEFTRLAGPRNDCPADSDVAQTCPAVWLELADALGVEVDSGGGDAGGEADAGASDSPGGDGGCSTGGSGGPVGVWWLIGGVWGLWRTRRLGF</sequence>
<proteinExistence type="predicted"/>
<feature type="compositionally biased region" description="Low complexity" evidence="1">
    <location>
        <begin position="374"/>
        <end position="383"/>
    </location>
</feature>
<protein>
    <recommendedName>
        <fullName evidence="5">WD40 repeat domain-containing protein</fullName>
    </recommendedName>
</protein>
<accession>A0A4Y6PSP1</accession>
<accession>A0A5B8Y495</accession>
<dbReference type="AlphaFoldDB" id="A0A4Y6PSP1"/>
<feature type="region of interest" description="Disordered" evidence="1">
    <location>
        <begin position="365"/>
        <end position="393"/>
    </location>
</feature>
<evidence type="ECO:0000256" key="1">
    <source>
        <dbReference type="SAM" id="MobiDB-lite"/>
    </source>
</evidence>
<reference evidence="3 4" key="1">
    <citation type="submission" date="2019-06" db="EMBL/GenBank/DDBJ databases">
        <title>Persicimonas caeni gen. nov., sp. nov., a predatory bacterium isolated from solar saltern.</title>
        <authorList>
            <person name="Wang S."/>
        </authorList>
    </citation>
    <scope>NUCLEOTIDE SEQUENCE [LARGE SCALE GENOMIC DNA]</scope>
    <source>
        <strain evidence="3 4">YN101</strain>
    </source>
</reference>
<feature type="signal peptide" evidence="2">
    <location>
        <begin position="1"/>
        <end position="24"/>
    </location>
</feature>